<dbReference type="RefSeq" id="WP_183373910.1">
    <property type="nucleotide sequence ID" value="NZ_CBCSFZ010000010.1"/>
</dbReference>
<feature type="transmembrane region" description="Helical" evidence="1">
    <location>
        <begin position="52"/>
        <end position="71"/>
    </location>
</feature>
<organism evidence="2 3">
    <name type="scientific">Helcobacillus massiliensis</name>
    <dbReference type="NCBI Taxonomy" id="521392"/>
    <lineage>
        <taxon>Bacteria</taxon>
        <taxon>Bacillati</taxon>
        <taxon>Actinomycetota</taxon>
        <taxon>Actinomycetes</taxon>
        <taxon>Micrococcales</taxon>
        <taxon>Dermabacteraceae</taxon>
        <taxon>Helcobacillus</taxon>
    </lineage>
</organism>
<keyword evidence="1" id="KW-0812">Transmembrane</keyword>
<proteinExistence type="predicted"/>
<dbReference type="AlphaFoldDB" id="A0A839QXJ7"/>
<evidence type="ECO:0000313" key="3">
    <source>
        <dbReference type="Proteomes" id="UP000568050"/>
    </source>
</evidence>
<reference evidence="2 3" key="1">
    <citation type="submission" date="2020-08" db="EMBL/GenBank/DDBJ databases">
        <title>Sequencing the genomes of 1000 actinobacteria strains.</title>
        <authorList>
            <person name="Klenk H.-P."/>
        </authorList>
    </citation>
    <scope>NUCLEOTIDE SEQUENCE [LARGE SCALE GENOMIC DNA]</scope>
    <source>
        <strain evidence="2 3">DSM 23040</strain>
    </source>
</reference>
<gene>
    <name evidence="2" type="ORF">FHX50_000365</name>
</gene>
<keyword evidence="1" id="KW-1133">Transmembrane helix</keyword>
<keyword evidence="1" id="KW-0472">Membrane</keyword>
<feature type="transmembrane region" description="Helical" evidence="1">
    <location>
        <begin position="21"/>
        <end position="46"/>
    </location>
</feature>
<feature type="transmembrane region" description="Helical" evidence="1">
    <location>
        <begin position="83"/>
        <end position="106"/>
    </location>
</feature>
<evidence type="ECO:0000313" key="2">
    <source>
        <dbReference type="EMBL" id="MBB3022117.1"/>
    </source>
</evidence>
<feature type="transmembrane region" description="Helical" evidence="1">
    <location>
        <begin position="112"/>
        <end position="135"/>
    </location>
</feature>
<dbReference type="EMBL" id="JACHWP010000001">
    <property type="protein sequence ID" value="MBB3022117.1"/>
    <property type="molecule type" value="Genomic_DNA"/>
</dbReference>
<sequence length="145" mass="14882">MNAAEQNPSAPPRLGETNIALTRAAAIGIAVGVVLDLLVIGIAAVGFDRAELWGAVLGTVLALVVTVPTLLTARFATHRGFGALASAVLGSWLVKMIVLIAVLLLVRGSASVSMPWIGIALLAGAVVATAVEISLMMRHTPRLNV</sequence>
<dbReference type="Proteomes" id="UP000568050">
    <property type="component" value="Unassembled WGS sequence"/>
</dbReference>
<name>A0A839QXJ7_9MICO</name>
<keyword evidence="3" id="KW-1185">Reference proteome</keyword>
<accession>A0A839QXJ7</accession>
<evidence type="ECO:0000256" key="1">
    <source>
        <dbReference type="SAM" id="Phobius"/>
    </source>
</evidence>
<comment type="caution">
    <text evidence="2">The sequence shown here is derived from an EMBL/GenBank/DDBJ whole genome shotgun (WGS) entry which is preliminary data.</text>
</comment>
<protein>
    <submittedName>
        <fullName evidence="2">Uncharacterized protein</fullName>
    </submittedName>
</protein>